<keyword evidence="2" id="KW-1185">Reference proteome</keyword>
<dbReference type="Proteomes" id="UP001575105">
    <property type="component" value="Unassembled WGS sequence"/>
</dbReference>
<dbReference type="InterPro" id="IPR012902">
    <property type="entry name" value="N_methyl_site"/>
</dbReference>
<evidence type="ECO:0000313" key="1">
    <source>
        <dbReference type="EMBL" id="MFA9480049.1"/>
    </source>
</evidence>
<dbReference type="NCBIfam" id="TIGR02532">
    <property type="entry name" value="IV_pilin_GFxxxE"/>
    <property type="match status" value="1"/>
</dbReference>
<proteinExistence type="predicted"/>
<dbReference type="EMBL" id="JBGUBD010000014">
    <property type="protein sequence ID" value="MFA9480049.1"/>
    <property type="molecule type" value="Genomic_DNA"/>
</dbReference>
<name>A0ABV4U8W5_9BACT</name>
<sequence>MIGTKAFTLIELLVVISIIALLVAILLPALSAARETARAIACGSLQRQAGLAAAMYQDDNSEYLLARHYDPGGSFTHFYSLVWADQGYTAQDLNALICPSHDPFRWDENVDRETAHEEVFGIRMFPAAQDPFAELVPVGDGTRMQVLAMRRVQSPSNFPLLTDTYHGVTERQFAMWSLWVQNNNGTAHLRHGNTVNLLFHDGHVERARPRRIGEAVEYEGSDVQYAHLGGRGRLADGTPSDWFYQID</sequence>
<dbReference type="RefSeq" id="WP_425346970.1">
    <property type="nucleotide sequence ID" value="NZ_JBGUBD010000014.1"/>
</dbReference>
<protein>
    <submittedName>
        <fullName evidence="1">Prepilin-type N-terminal cleavage/methylation domain-containing protein</fullName>
    </submittedName>
</protein>
<evidence type="ECO:0000313" key="2">
    <source>
        <dbReference type="Proteomes" id="UP001575105"/>
    </source>
</evidence>
<accession>A0ABV4U8W5</accession>
<dbReference type="PANTHER" id="PTHR30093:SF2">
    <property type="entry name" value="TYPE II SECRETION SYSTEM PROTEIN H"/>
    <property type="match status" value="1"/>
</dbReference>
<dbReference type="PANTHER" id="PTHR30093">
    <property type="entry name" value="GENERAL SECRETION PATHWAY PROTEIN G"/>
    <property type="match status" value="1"/>
</dbReference>
<comment type="caution">
    <text evidence="1">The sequence shown here is derived from an EMBL/GenBank/DDBJ whole genome shotgun (WGS) entry which is preliminary data.</text>
</comment>
<gene>
    <name evidence="1" type="ORF">ACERK3_17375</name>
</gene>
<reference evidence="1 2" key="1">
    <citation type="submission" date="2024-08" db="EMBL/GenBank/DDBJ databases">
        <title>Whole-genome sequencing of halo(alkali)philic microorganisms from hypersaline lakes.</title>
        <authorList>
            <person name="Sorokin D.Y."/>
            <person name="Merkel A.Y."/>
            <person name="Messina E."/>
            <person name="Yakimov M."/>
        </authorList>
    </citation>
    <scope>NUCLEOTIDE SEQUENCE [LARGE SCALE GENOMIC DNA]</scope>
    <source>
        <strain evidence="1 2">AB-hyl4</strain>
    </source>
</reference>
<dbReference type="Pfam" id="PF07963">
    <property type="entry name" value="N_methyl"/>
    <property type="match status" value="1"/>
</dbReference>
<organism evidence="1 2">
    <name type="scientific">Natronomicrosphaera hydrolytica</name>
    <dbReference type="NCBI Taxonomy" id="3242702"/>
    <lineage>
        <taxon>Bacteria</taxon>
        <taxon>Pseudomonadati</taxon>
        <taxon>Planctomycetota</taxon>
        <taxon>Phycisphaerae</taxon>
        <taxon>Phycisphaerales</taxon>
        <taxon>Phycisphaeraceae</taxon>
        <taxon>Natronomicrosphaera</taxon>
    </lineage>
</organism>
<dbReference type="SUPFAM" id="SSF54523">
    <property type="entry name" value="Pili subunits"/>
    <property type="match status" value="1"/>
</dbReference>
<dbReference type="Gene3D" id="3.30.700.10">
    <property type="entry name" value="Glycoprotein, Type 4 Pilin"/>
    <property type="match status" value="1"/>
</dbReference>
<dbReference type="InterPro" id="IPR045584">
    <property type="entry name" value="Pilin-like"/>
</dbReference>